<proteinExistence type="predicted"/>
<organism evidence="1 2">
    <name type="scientific">Plectosphaerella plurivora</name>
    <dbReference type="NCBI Taxonomy" id="936078"/>
    <lineage>
        <taxon>Eukaryota</taxon>
        <taxon>Fungi</taxon>
        <taxon>Dikarya</taxon>
        <taxon>Ascomycota</taxon>
        <taxon>Pezizomycotina</taxon>
        <taxon>Sordariomycetes</taxon>
        <taxon>Hypocreomycetidae</taxon>
        <taxon>Glomerellales</taxon>
        <taxon>Plectosphaerellaceae</taxon>
        <taxon>Plectosphaerella</taxon>
    </lineage>
</organism>
<evidence type="ECO:0000313" key="1">
    <source>
        <dbReference type="EMBL" id="KAH6688025.1"/>
    </source>
</evidence>
<dbReference type="AlphaFoldDB" id="A0A9P8VBF5"/>
<sequence length="264" mass="29323">MAFLLPSPAGQPRRHAIDDHASSLQGSTRYLCRALRWNTRALPGRRLGALGFGAGGPPESRTLMIITSDADLAPAPNAWPLRSLERNTRYRHLPDAFFTNGPAARKTWTSRQLLPAYEGTKQALVQPAWAYIRQPGRGGLADRSWATKDSERAKRHTHTLLYIQYTRPERAHAFSRFEATHTACPASTRGPTLVYLPIHTPLACSPGAHPSPLKEARLPNLTGSPEEPEAPPTCLLFRFLHFVHHQKSHDQKKMQRGPSVNSTA</sequence>
<dbReference type="Proteomes" id="UP000770015">
    <property type="component" value="Unassembled WGS sequence"/>
</dbReference>
<keyword evidence="2" id="KW-1185">Reference proteome</keyword>
<gene>
    <name evidence="1" type="ORF">F5X68DRAFT_8109</name>
</gene>
<accession>A0A9P8VBF5</accession>
<evidence type="ECO:0000313" key="2">
    <source>
        <dbReference type="Proteomes" id="UP000770015"/>
    </source>
</evidence>
<protein>
    <submittedName>
        <fullName evidence="1">Uncharacterized protein</fullName>
    </submittedName>
</protein>
<reference evidence="1" key="1">
    <citation type="journal article" date="2021" name="Nat. Commun.">
        <title>Genetic determinants of endophytism in the Arabidopsis root mycobiome.</title>
        <authorList>
            <person name="Mesny F."/>
            <person name="Miyauchi S."/>
            <person name="Thiergart T."/>
            <person name="Pickel B."/>
            <person name="Atanasova L."/>
            <person name="Karlsson M."/>
            <person name="Huettel B."/>
            <person name="Barry K.W."/>
            <person name="Haridas S."/>
            <person name="Chen C."/>
            <person name="Bauer D."/>
            <person name="Andreopoulos W."/>
            <person name="Pangilinan J."/>
            <person name="LaButti K."/>
            <person name="Riley R."/>
            <person name="Lipzen A."/>
            <person name="Clum A."/>
            <person name="Drula E."/>
            <person name="Henrissat B."/>
            <person name="Kohler A."/>
            <person name="Grigoriev I.V."/>
            <person name="Martin F.M."/>
            <person name="Hacquard S."/>
        </authorList>
    </citation>
    <scope>NUCLEOTIDE SEQUENCE</scope>
    <source>
        <strain evidence="1">MPI-SDFR-AT-0117</strain>
    </source>
</reference>
<comment type="caution">
    <text evidence="1">The sequence shown here is derived from an EMBL/GenBank/DDBJ whole genome shotgun (WGS) entry which is preliminary data.</text>
</comment>
<dbReference type="EMBL" id="JAGSXJ010000010">
    <property type="protein sequence ID" value="KAH6688025.1"/>
    <property type="molecule type" value="Genomic_DNA"/>
</dbReference>
<name>A0A9P8VBF5_9PEZI</name>